<dbReference type="PANTHER" id="PTHR12629:SF0">
    <property type="entry name" value="DIPHOSPHOINOSITOL-POLYPHOSPHATE DIPHOSPHATASE"/>
    <property type="match status" value="1"/>
</dbReference>
<evidence type="ECO:0000256" key="3">
    <source>
        <dbReference type="ARBA" id="ARBA00022801"/>
    </source>
</evidence>
<dbReference type="Pfam" id="PF00293">
    <property type="entry name" value="NUDIX"/>
    <property type="match status" value="1"/>
</dbReference>
<gene>
    <name evidence="6" type="ORF">ACFOD6_17330</name>
</gene>
<dbReference type="PANTHER" id="PTHR12629">
    <property type="entry name" value="DIPHOSPHOINOSITOL POLYPHOSPHATE PHOSPHOHYDROLASE"/>
    <property type="match status" value="1"/>
</dbReference>
<dbReference type="InterPro" id="IPR015797">
    <property type="entry name" value="NUDIX_hydrolase-like_dom_sf"/>
</dbReference>
<evidence type="ECO:0000256" key="2">
    <source>
        <dbReference type="ARBA" id="ARBA00022723"/>
    </source>
</evidence>
<comment type="cofactor">
    <cofactor evidence="1">
        <name>Mg(2+)</name>
        <dbReference type="ChEBI" id="CHEBI:18420"/>
    </cofactor>
</comment>
<dbReference type="InterPro" id="IPR047198">
    <property type="entry name" value="DDP-like_NUDIX"/>
</dbReference>
<dbReference type="EMBL" id="JBHRSM010000026">
    <property type="protein sequence ID" value="MFC3087814.1"/>
    <property type="molecule type" value="Genomic_DNA"/>
</dbReference>
<feature type="domain" description="Nudix hydrolase" evidence="5">
    <location>
        <begin position="1"/>
        <end position="114"/>
    </location>
</feature>
<dbReference type="Proteomes" id="UP001595445">
    <property type="component" value="Unassembled WGS sequence"/>
</dbReference>
<dbReference type="Gene3D" id="3.90.79.10">
    <property type="entry name" value="Nucleoside Triphosphate Pyrophosphohydrolase"/>
    <property type="match status" value="1"/>
</dbReference>
<dbReference type="SUPFAM" id="SSF55811">
    <property type="entry name" value="Nudix"/>
    <property type="match status" value="1"/>
</dbReference>
<sequence length="127" mass="14075">MLLITSRDTGRWVIPKGWPMPGLAPEAAAAQEAWEEAGVEGVMNPVSLGRYGYHKVLSAEAQVPCAVAVYGLRVVRLAEKFPEVKERRRQWFPPEVAADLVHEPELARIILRFVPPREGRPAPIAGE</sequence>
<evidence type="ECO:0000256" key="1">
    <source>
        <dbReference type="ARBA" id="ARBA00001946"/>
    </source>
</evidence>
<dbReference type="CDD" id="cd04666">
    <property type="entry name" value="NUDIX_DIPP2_like_Nudt4"/>
    <property type="match status" value="1"/>
</dbReference>
<comment type="caution">
    <text evidence="6">The sequence shown here is derived from an EMBL/GenBank/DDBJ whole genome shotgun (WGS) entry which is preliminary data.</text>
</comment>
<protein>
    <submittedName>
        <fullName evidence="6">NUDIX hydrolase</fullName>
    </submittedName>
</protein>
<accession>A0ABV7DZ97</accession>
<dbReference type="GO" id="GO:0016787">
    <property type="term" value="F:hydrolase activity"/>
    <property type="evidence" value="ECO:0007669"/>
    <property type="project" value="UniProtKB-KW"/>
</dbReference>
<keyword evidence="4" id="KW-0460">Magnesium</keyword>
<keyword evidence="7" id="KW-1185">Reference proteome</keyword>
<evidence type="ECO:0000313" key="7">
    <source>
        <dbReference type="Proteomes" id="UP001595445"/>
    </source>
</evidence>
<reference evidence="7" key="1">
    <citation type="journal article" date="2019" name="Int. J. Syst. Evol. Microbiol.">
        <title>The Global Catalogue of Microorganisms (GCM) 10K type strain sequencing project: providing services to taxonomists for standard genome sequencing and annotation.</title>
        <authorList>
            <consortium name="The Broad Institute Genomics Platform"/>
            <consortium name="The Broad Institute Genome Sequencing Center for Infectious Disease"/>
            <person name="Wu L."/>
            <person name="Ma J."/>
        </authorList>
    </citation>
    <scope>NUCLEOTIDE SEQUENCE [LARGE SCALE GENOMIC DNA]</scope>
    <source>
        <strain evidence="7">KCTC 62102</strain>
    </source>
</reference>
<evidence type="ECO:0000313" key="6">
    <source>
        <dbReference type="EMBL" id="MFC3087814.1"/>
    </source>
</evidence>
<evidence type="ECO:0000259" key="5">
    <source>
        <dbReference type="PROSITE" id="PS51462"/>
    </source>
</evidence>
<keyword evidence="3 6" id="KW-0378">Hydrolase</keyword>
<organism evidence="6 7">
    <name type="scientific">Tabrizicola soli</name>
    <dbReference type="NCBI Taxonomy" id="2185115"/>
    <lineage>
        <taxon>Bacteria</taxon>
        <taxon>Pseudomonadati</taxon>
        <taxon>Pseudomonadota</taxon>
        <taxon>Alphaproteobacteria</taxon>
        <taxon>Rhodobacterales</taxon>
        <taxon>Paracoccaceae</taxon>
        <taxon>Tabrizicola</taxon>
    </lineage>
</organism>
<proteinExistence type="predicted"/>
<dbReference type="InterPro" id="IPR000086">
    <property type="entry name" value="NUDIX_hydrolase_dom"/>
</dbReference>
<keyword evidence="2" id="KW-0479">Metal-binding</keyword>
<dbReference type="PROSITE" id="PS51462">
    <property type="entry name" value="NUDIX"/>
    <property type="match status" value="1"/>
</dbReference>
<dbReference type="RefSeq" id="WP_287865664.1">
    <property type="nucleotide sequence ID" value="NZ_JAEACP010000003.1"/>
</dbReference>
<name>A0ABV7DZ97_9RHOB</name>
<evidence type="ECO:0000256" key="4">
    <source>
        <dbReference type="ARBA" id="ARBA00022842"/>
    </source>
</evidence>